<dbReference type="CDD" id="cd02809">
    <property type="entry name" value="alpha_hydroxyacid_oxid_FMN"/>
    <property type="match status" value="1"/>
</dbReference>
<comment type="catalytic activity">
    <reaction evidence="5">
        <text>2-hydroxyoctanoate + O2 = 2-oxooctanoate + H2O2</text>
        <dbReference type="Rhea" id="RHEA:67940"/>
        <dbReference type="ChEBI" id="CHEBI:15379"/>
        <dbReference type="ChEBI" id="CHEBI:16240"/>
        <dbReference type="ChEBI" id="CHEBI:133514"/>
        <dbReference type="ChEBI" id="CHEBI:176689"/>
    </reaction>
    <physiologicalReaction direction="left-to-right" evidence="5">
        <dbReference type="Rhea" id="RHEA:67941"/>
    </physiologicalReaction>
</comment>
<keyword evidence="8" id="KW-1185">Reference proteome</keyword>
<evidence type="ECO:0000256" key="2">
    <source>
        <dbReference type="ARBA" id="ARBA00023002"/>
    </source>
</evidence>
<dbReference type="InterPro" id="IPR008259">
    <property type="entry name" value="FMN_hydac_DH_AS"/>
</dbReference>
<dbReference type="PROSITE" id="PS00557">
    <property type="entry name" value="FMN_HYDROXY_ACID_DH_1"/>
    <property type="match status" value="1"/>
</dbReference>
<dbReference type="EMBL" id="CAXLJM020000122">
    <property type="protein sequence ID" value="CAL8138272.1"/>
    <property type="molecule type" value="Genomic_DNA"/>
</dbReference>
<keyword evidence="2" id="KW-0560">Oxidoreductase</keyword>
<dbReference type="InterPro" id="IPR037396">
    <property type="entry name" value="FMN_HAD"/>
</dbReference>
<dbReference type="Pfam" id="PF01070">
    <property type="entry name" value="FMN_dh"/>
    <property type="match status" value="1"/>
</dbReference>
<reference evidence="7 8" key="1">
    <citation type="submission" date="2024-08" db="EMBL/GenBank/DDBJ databases">
        <authorList>
            <person name="Cucini C."/>
            <person name="Frati F."/>
        </authorList>
    </citation>
    <scope>NUCLEOTIDE SEQUENCE [LARGE SCALE GENOMIC DNA]</scope>
</reference>
<comment type="caution">
    <text evidence="7">The sequence shown here is derived from an EMBL/GenBank/DDBJ whole genome shotgun (WGS) entry which is preliminary data.</text>
</comment>
<dbReference type="PIRSF" id="PIRSF000138">
    <property type="entry name" value="Al-hdrx_acd_dh"/>
    <property type="match status" value="1"/>
</dbReference>
<dbReference type="Proteomes" id="UP001642540">
    <property type="component" value="Unassembled WGS sequence"/>
</dbReference>
<dbReference type="SUPFAM" id="SSF51395">
    <property type="entry name" value="FMN-linked oxidoreductases"/>
    <property type="match status" value="1"/>
</dbReference>
<evidence type="ECO:0000313" key="8">
    <source>
        <dbReference type="Proteomes" id="UP001642540"/>
    </source>
</evidence>
<dbReference type="Gene3D" id="3.20.20.70">
    <property type="entry name" value="Aldolase class I"/>
    <property type="match status" value="1"/>
</dbReference>
<dbReference type="PANTHER" id="PTHR10578">
    <property type="entry name" value="S -2-HYDROXY-ACID OXIDASE-RELATED"/>
    <property type="match status" value="1"/>
</dbReference>
<dbReference type="PROSITE" id="PS51349">
    <property type="entry name" value="FMN_HYDROXY_ACID_DH_2"/>
    <property type="match status" value="1"/>
</dbReference>
<feature type="domain" description="FMN hydroxy acid dehydrogenase" evidence="6">
    <location>
        <begin position="1"/>
        <end position="362"/>
    </location>
</feature>
<proteinExistence type="inferred from homology"/>
<comment type="cofactor">
    <cofactor evidence="1">
        <name>FMN</name>
        <dbReference type="ChEBI" id="CHEBI:58210"/>
    </cofactor>
</comment>
<evidence type="ECO:0000259" key="6">
    <source>
        <dbReference type="PROSITE" id="PS51349"/>
    </source>
</evidence>
<dbReference type="InterPro" id="IPR012133">
    <property type="entry name" value="Alpha-hydoxy_acid_DH_FMN"/>
</dbReference>
<organism evidence="7 8">
    <name type="scientific">Orchesella dallaii</name>
    <dbReference type="NCBI Taxonomy" id="48710"/>
    <lineage>
        <taxon>Eukaryota</taxon>
        <taxon>Metazoa</taxon>
        <taxon>Ecdysozoa</taxon>
        <taxon>Arthropoda</taxon>
        <taxon>Hexapoda</taxon>
        <taxon>Collembola</taxon>
        <taxon>Entomobryomorpha</taxon>
        <taxon>Entomobryoidea</taxon>
        <taxon>Orchesellidae</taxon>
        <taxon>Orchesellinae</taxon>
        <taxon>Orchesella</taxon>
    </lineage>
</organism>
<evidence type="ECO:0000256" key="4">
    <source>
        <dbReference type="ARBA" id="ARBA00029325"/>
    </source>
</evidence>
<protein>
    <recommendedName>
        <fullName evidence="6">FMN hydroxy acid dehydrogenase domain-containing protein</fullName>
    </recommendedName>
</protein>
<name>A0ABP1RXE5_9HEXA</name>
<dbReference type="InterPro" id="IPR013785">
    <property type="entry name" value="Aldolase_TIM"/>
</dbReference>
<dbReference type="PANTHER" id="PTHR10578:SF149">
    <property type="entry name" value="2-HYDROXYACID OXIDASE 2"/>
    <property type="match status" value="1"/>
</dbReference>
<gene>
    <name evidence="7" type="ORF">ODALV1_LOCUS27293</name>
</gene>
<sequence>MDKLVCVKDFEEAAFRILDNNALLYYKSGADDEITLRDNKIAFQRWMIRPRMMKDVSKRTTSTMVLGKPVAFPLGVSPTAMQKLAHPDGECANVRAAASMGTIYILSTISTSSLEDVAAAAPNGRKWFQLYVYKDRDLTASLVKRAEKAGFEALVLTVDAPYFGRRRANLREGFALPPHLRLANFQKGSENSEVLGKNKESAFAFHDALLDQALTWEDLHWLRKLTKLPIIVKGILLPEDAETAIQYGASGVMVSNHGARQLDTVAATIDALPGIIERVAGRCDVFLDGGVTTGNDVFKALALGAKMVFAGRPLLWGLAVGGEQGARKVLQIYRDELDLTMALSGTTSVESLTKDCVQKYGMTSHL</sequence>
<evidence type="ECO:0000256" key="3">
    <source>
        <dbReference type="ARBA" id="ARBA00024042"/>
    </source>
</evidence>
<comment type="similarity">
    <text evidence="3">Belongs to the FMN-dependent alpha-hydroxy acid dehydrogenase family.</text>
</comment>
<dbReference type="InterPro" id="IPR000262">
    <property type="entry name" value="FMN-dep_DH"/>
</dbReference>
<evidence type="ECO:0000256" key="5">
    <source>
        <dbReference type="ARBA" id="ARBA00029327"/>
    </source>
</evidence>
<evidence type="ECO:0000256" key="1">
    <source>
        <dbReference type="ARBA" id="ARBA00001917"/>
    </source>
</evidence>
<comment type="catalytic activity">
    <reaction evidence="4">
        <text>a (2S)-2-hydroxycarboxylate + O2 = a 2-oxocarboxylate + H2O2</text>
        <dbReference type="Rhea" id="RHEA:16789"/>
        <dbReference type="ChEBI" id="CHEBI:15379"/>
        <dbReference type="ChEBI" id="CHEBI:16240"/>
        <dbReference type="ChEBI" id="CHEBI:35179"/>
        <dbReference type="ChEBI" id="CHEBI:58123"/>
        <dbReference type="EC" id="1.1.3.15"/>
    </reaction>
    <physiologicalReaction direction="left-to-right" evidence="4">
        <dbReference type="Rhea" id="RHEA:16790"/>
    </physiologicalReaction>
</comment>
<evidence type="ECO:0000313" key="7">
    <source>
        <dbReference type="EMBL" id="CAL8138272.1"/>
    </source>
</evidence>
<accession>A0ABP1RXE5</accession>